<evidence type="ECO:0000313" key="4">
    <source>
        <dbReference type="Proteomes" id="UP000191116"/>
    </source>
</evidence>
<evidence type="ECO:0000259" key="1">
    <source>
        <dbReference type="Pfam" id="PF06251"/>
    </source>
</evidence>
<feature type="domain" description="Capsule biosynthesis GfcC-like C-terminal" evidence="1">
    <location>
        <begin position="174"/>
        <end position="255"/>
    </location>
</feature>
<dbReference type="Pfam" id="PF20616">
    <property type="entry name" value="Caps_syn_GfcC_N"/>
    <property type="match status" value="1"/>
</dbReference>
<name>A0A1T4N680_9GAMM</name>
<evidence type="ECO:0000259" key="2">
    <source>
        <dbReference type="Pfam" id="PF20616"/>
    </source>
</evidence>
<reference evidence="3 4" key="1">
    <citation type="submission" date="2017-02" db="EMBL/GenBank/DDBJ databases">
        <authorList>
            <person name="Peterson S.W."/>
        </authorList>
    </citation>
    <scope>NUCLEOTIDE SEQUENCE [LARGE SCALE GENOMIC DNA]</scope>
    <source>
        <strain evidence="3 4">CECT 9189</strain>
    </source>
</reference>
<dbReference type="AlphaFoldDB" id="A0A1T4N680"/>
<organism evidence="3 4">
    <name type="scientific">Photobacterium toruni</name>
    <dbReference type="NCBI Taxonomy" id="1935446"/>
    <lineage>
        <taxon>Bacteria</taxon>
        <taxon>Pseudomonadati</taxon>
        <taxon>Pseudomonadota</taxon>
        <taxon>Gammaproteobacteria</taxon>
        <taxon>Vibrionales</taxon>
        <taxon>Vibrionaceae</taxon>
        <taxon>Photobacterium</taxon>
    </lineage>
</organism>
<dbReference type="Pfam" id="PF06251">
    <property type="entry name" value="Caps_syn_GfcC_C"/>
    <property type="match status" value="1"/>
</dbReference>
<dbReference type="RefSeq" id="WP_080173380.1">
    <property type="nucleotide sequence ID" value="NZ_AP024854.1"/>
</dbReference>
<protein>
    <submittedName>
        <fullName evidence="3">Uncharacterized protein</fullName>
    </submittedName>
</protein>
<proteinExistence type="predicted"/>
<dbReference type="EMBL" id="FUWP01000002">
    <property type="protein sequence ID" value="SJZ74596.1"/>
    <property type="molecule type" value="Genomic_DNA"/>
</dbReference>
<dbReference type="InterPro" id="IPR010425">
    <property type="entry name" value="Caps_synth_GfcC-like_C"/>
</dbReference>
<accession>A0A1T4N680</accession>
<dbReference type="InterPro" id="IPR046459">
    <property type="entry name" value="Caps_syn_GfcC_N"/>
</dbReference>
<gene>
    <name evidence="3" type="ORF">CZ814_00593</name>
</gene>
<dbReference type="Gene3D" id="3.10.560.10">
    <property type="entry name" value="Outer membrane lipoprotein wza domain like"/>
    <property type="match status" value="1"/>
</dbReference>
<evidence type="ECO:0000313" key="3">
    <source>
        <dbReference type="EMBL" id="SJZ74596.1"/>
    </source>
</evidence>
<dbReference type="Gene3D" id="3.10.20.700">
    <property type="match status" value="1"/>
</dbReference>
<feature type="domain" description="Capsule biosynthesis GfcC-like N-terminal" evidence="2">
    <location>
        <begin position="29"/>
        <end position="157"/>
    </location>
</feature>
<sequence length="257" mass="28757">MFSLPLLLSRYRRYILAILCLFISMPSLAQTMITLYANGTAAAAVTLHYAEPVRLAHVVSDSLKQRTITETPYWLGSSLSTTTAPKNKQALITQLTQLSKQHRDDTVVSDSFANTAQWLQQHIQYQRLPVDIDIDKVRLNKSDNPLLNGNYQLQLANRPTSVIVIGAIEKPQTIKWQPRMAAKAYLAHATPLSIAANSKVTVIQPDGVVQQHPIAYWNNTHQDIAPGAIIFLGYQSLFHDYSKLNHAISSMLINRTL</sequence>
<dbReference type="Proteomes" id="UP000191116">
    <property type="component" value="Unassembled WGS sequence"/>
</dbReference>
<dbReference type="OrthoDB" id="5814422at2"/>